<dbReference type="EMBL" id="PNBA02000015">
    <property type="protein sequence ID" value="KAG6399225.1"/>
    <property type="molecule type" value="Genomic_DNA"/>
</dbReference>
<dbReference type="Pfam" id="PF25037">
    <property type="entry name" value="VPS13_C"/>
    <property type="match status" value="1"/>
</dbReference>
<name>A0A8X8WP95_SALSN</name>
<feature type="region of interest" description="Disordered" evidence="5">
    <location>
        <begin position="2183"/>
        <end position="2208"/>
    </location>
</feature>
<dbReference type="InterPro" id="IPR026854">
    <property type="entry name" value="VPS13_N"/>
</dbReference>
<reference evidence="7" key="1">
    <citation type="submission" date="2018-01" db="EMBL/GenBank/DDBJ databases">
        <authorList>
            <person name="Mao J.F."/>
        </authorList>
    </citation>
    <scope>NUCLEOTIDE SEQUENCE</scope>
    <source>
        <strain evidence="7">Huo1</strain>
        <tissue evidence="7">Leaf</tissue>
    </source>
</reference>
<dbReference type="SMART" id="SM00233">
    <property type="entry name" value="PH"/>
    <property type="match status" value="1"/>
</dbReference>
<evidence type="ECO:0000256" key="5">
    <source>
        <dbReference type="SAM" id="MobiDB-lite"/>
    </source>
</evidence>
<dbReference type="PANTHER" id="PTHR16166">
    <property type="entry name" value="VACUOLAR PROTEIN SORTING-ASSOCIATED PROTEIN VPS13"/>
    <property type="match status" value="1"/>
</dbReference>
<dbReference type="GO" id="GO:0045053">
    <property type="term" value="P:protein retention in Golgi apparatus"/>
    <property type="evidence" value="ECO:0007669"/>
    <property type="project" value="TreeGrafter"/>
</dbReference>
<evidence type="ECO:0000256" key="2">
    <source>
        <dbReference type="ARBA" id="ARBA00022448"/>
    </source>
</evidence>
<reference evidence="7" key="2">
    <citation type="submission" date="2020-08" db="EMBL/GenBank/DDBJ databases">
        <title>Plant Genome Project.</title>
        <authorList>
            <person name="Zhang R.-G."/>
        </authorList>
    </citation>
    <scope>NUCLEOTIDE SEQUENCE</scope>
    <source>
        <strain evidence="7">Huo1</strain>
        <tissue evidence="7">Leaf</tissue>
    </source>
</reference>
<dbReference type="InterPro" id="IPR056748">
    <property type="entry name" value="VPS13-like_C"/>
</dbReference>
<keyword evidence="3" id="KW-0445">Lipid transport</keyword>
<evidence type="ECO:0000256" key="3">
    <source>
        <dbReference type="ARBA" id="ARBA00023055"/>
    </source>
</evidence>
<evidence type="ECO:0000256" key="4">
    <source>
        <dbReference type="SAM" id="Coils"/>
    </source>
</evidence>
<dbReference type="InterPro" id="IPR026847">
    <property type="entry name" value="VPS13"/>
</dbReference>
<gene>
    <name evidence="7" type="ORF">SASPL_140701</name>
</gene>
<protein>
    <recommendedName>
        <fullName evidence="6">PH domain-containing protein</fullName>
    </recommendedName>
</protein>
<keyword evidence="8" id="KW-1185">Reference proteome</keyword>
<dbReference type="Pfam" id="PF25036">
    <property type="entry name" value="VPS13_VAB"/>
    <property type="match status" value="1"/>
</dbReference>
<dbReference type="InterPro" id="IPR056747">
    <property type="entry name" value="VPS13-like_M"/>
</dbReference>
<evidence type="ECO:0000256" key="1">
    <source>
        <dbReference type="ARBA" id="ARBA00006545"/>
    </source>
</evidence>
<dbReference type="GO" id="GO:0006869">
    <property type="term" value="P:lipid transport"/>
    <property type="evidence" value="ECO:0007669"/>
    <property type="project" value="UniProtKB-KW"/>
</dbReference>
<dbReference type="Pfam" id="PF06101">
    <property type="entry name" value="Vps62"/>
    <property type="match status" value="3"/>
</dbReference>
<feature type="domain" description="PH" evidence="6">
    <location>
        <begin position="798"/>
        <end position="910"/>
    </location>
</feature>
<comment type="caution">
    <text evidence="7">The sequence shown here is derived from an EMBL/GenBank/DDBJ whole genome shotgun (WGS) entry which is preliminary data.</text>
</comment>
<dbReference type="Pfam" id="PF12624">
    <property type="entry name" value="VPS13_N"/>
    <property type="match status" value="1"/>
</dbReference>
<comment type="similarity">
    <text evidence="1">Belongs to the VPS13 family.</text>
</comment>
<dbReference type="SUPFAM" id="SSF50729">
    <property type="entry name" value="PH domain-like"/>
    <property type="match status" value="1"/>
</dbReference>
<dbReference type="Proteomes" id="UP000298416">
    <property type="component" value="Unassembled WGS sequence"/>
</dbReference>
<evidence type="ECO:0000259" key="6">
    <source>
        <dbReference type="PROSITE" id="PS50003"/>
    </source>
</evidence>
<proteinExistence type="inferred from homology"/>
<feature type="coiled-coil region" evidence="4">
    <location>
        <begin position="104"/>
        <end position="131"/>
    </location>
</feature>
<dbReference type="InterPro" id="IPR009543">
    <property type="entry name" value="VPS13_VAB"/>
</dbReference>
<dbReference type="GO" id="GO:0006623">
    <property type="term" value="P:protein targeting to vacuole"/>
    <property type="evidence" value="ECO:0007669"/>
    <property type="project" value="TreeGrafter"/>
</dbReference>
<evidence type="ECO:0000313" key="8">
    <source>
        <dbReference type="Proteomes" id="UP000298416"/>
    </source>
</evidence>
<sequence length="4357" mass="486849">MLEDQVAYLLQRYLGNYVRGLNKEALKISVWQGDVELTNMELKPEALNALKLPVKVKAGFLGSVKLKVPWSRLGQDPVLVYLDRIFLLAEPSTMVEGSSEDAVQEVKKSRIRELEKKLLESQQQLNMEVNKSWLGSLINTVIGNLKLSISNIHIRYEDLESNPGHPFAAGVTLDKLSAFTVNDKGEETFITGGALERIQKTVKLERMAVYLDADIRPWYIAKSWEDLLPSEWEQIFKFGTKDGKPAASVLEKHSYVLQPVSGSAKYSKDRSDASTKKDQALQNADVKLDDVTLCLSKNGYRDLLKLADNFTAFNQRLKYAHYRPRVSIKIDPRSWWKFACKATSDQMKKASGKLPWEQVLRYARLRKKYISLYAALLKSDLERTVIDDNKEIEELDRELDIEVILQWRMLAHKFVEQSTEAELFLRKQREKKSWWSFGWTNQPVKDENEPGALTGEDWKRLNDIIGYKEADEEQLLIHDKRRPNMFLKLFMKHNASKLMDSEECLADLSCDNLESCIKLYPETQVVDVKLGSYRLLSPNGLLAESESESDSLVALFSYKPLDGDLDWSLVAKASPCYVTYLKDSINQIIDFFQSSATVSQTLVQETASAVQMTIDEVKRTATKQMNRALKERIRFHLDLDIAAPKITIPTDFYPDSVHPTKLLIDLGKLVIRSQDDAEYASPEEMNMYTQFNLVLRDVSAFLVDGDYSWSLSMPNRTDVLSKGSSISFLPVIDKCGVFLKLQQIRSQVASLPSTRLAMRLPSIGFHFSPSRYHRLMQVAKIFQGEDADHSALVRPWDEADYVGWHYHLARKGVGGREAVWQRRYFCIVGPSLYMLETPESRNYEQYFSLRGKHLYQVPAELLGNVEHVLAVCDADRPYSKVLEDTSALIFRFDSEGSRKNWQSYLQGAIYRASVSAPISGLLETLSDSEGSETSNQDLTDASAIENFFLTGLLDELKISFSYSDQRDQSLLKMLLAEEKRLFEIRAIGGQVELSVRASDIFIGTVLKALEIEDSFCCKGTSQICYIARSFIRSSDAPSILDNVNILTQSRNDPGQLEGDDEFYEASEDLNSSVGSPLSSGNDSSGIITDNFDLEAPCFSRVAGLLPLGVTHMEAGDVGASDSLDSFVKAQIVIFDQNSPLYSNVDKQVAVTLSTLTFYCRRPTILAIMDFVDAINTSAESSNDHKDVSSTSAVPHSTQNVISNDELPLSAPAEEPLESLLGKGKSRVIFYLLLNMARAEIFLMKENDSKLASLAQDSFLTDIKVFPSSFSIKASLGNLRISDDSLQSNHMYFWACDMRNPGGSSFVQLEFCSFHTDDEDYEGYNYSLRGQLSEVRIIYLNRFIQEVVSYFMGLVPADSKDVVWIKDQVANSENWLTGSEIEGSPAVKLDLSLNKPIILMPKRTNSTDYLKLDVVQITVQNKFRWFGGNRSDMKALHVDILQILVEDINLNVGSGSVLGESIIQNVKGVSLVIQRTLRDLLHRVPSTEVTITIEELKAALSSKEYEIIIECAQSNISETPNLVPSLKNETASSLIEVGESSATRSLDPAKSKSEPKESWIATKVSLHIDMVELSLHYGITRDTSLATLQIRGVWLLYKSNTVGEGFLSTTLKDLIVVDDREGTEKELRLAVGKPNVGEYNPTATMLNNTDHNVVDSNSLVEGARKYTPAILILDAKFYEKSTFVSLCIQRPQLLVALDFLLDIAEFFVPTVRGEVLYDDNANFSPSVHALIIDQPVFHQPFDEFSISPKKPLVADDDRLDLFIYDGGGGVLYLKDRHGLDISDPSIEPLVYVGNGKRLQFRNVTIKIGSYLDSCVFLGANSSYSASEVDNVFLEGENASPTHHSSGGSHVTPVSQNTVSARPSELVFELQAIGPELTFYSKSRNAEEQILSNKLLHAQMDASCRLISNGNTTEMNAEILGLTLESNGVKILEPFDASVKFTNASGKTNVKLVVSDIFMNFSFSILRLFLAVEEDILSFLRTTSKKSTVLCSEFDKIGTIKSPASEQVYTLWRPQAPSGFAVLGDYLTPVDKPPTKGVVAVNTSLIHVKRPKSFKLIWPPSPVLPAEGSGITELTVDEGCSKGEAVCSIWFPEAPRGYVAMGCVASPGRAQPPVSSVFCISEYLVSPCGLRDCIVVGSFSGCPNLAFWRVDNSIGAFLSADPATLSLTNRAYELRHFYLGYRGNSSQEVKGSDQASSSLGNNTIESERSSTVNSRRRIEAVASFQLIWWNQGSGSRKKLSIWRPVVSEGMVYFGDIAVQGYEPPNTCIVLQDSEDYDLYKSPSDFQLVGQIKKQRKMDNISFWMPQAPPGFVTLGCVASKGKPKQSDFTSLRCIRADMVSTDQFLDASIWDTSDSRYMEAQFSVWTVGNELGTFIVRNGLKKPPKRLALKLSGPDIPSGSDDTLIDAEIRTFSAALFDDYGGVIVPLCNISLSGIGFTLHGRPDSQNSSVTFSLAARSFNDKYDSWEPLVEPVDGSLRYQYNPNAPGVASELRITSTRDLNLNVSVSNANMILQAYASWNNLSHGQESWEEASSPSCETRSMTAVHQRKHHYIVPQNKLGKDIFIRASGVRGLPDIIEMPAGDRKALKLPVPKNMLDSHLKGDLLKKLRLMVTIIVAEAELLKLEGLSSHQFSVAVHVFKNQSQLSQSHLNQQSARTCGIEPRGSESSDIIFVKWNEVFFFKTDSVDCCMLEFTVTETGKEEAVGSCSCSLKELTRAHANSNSINDLNEFWLELSSRESSLEGRSRKVGRIKCAVFLRPRLGTESPKPINGFRKSGSIQISTSPEGPWTTMRLNYGSPVACWKLGNNLVASEVCVCDGNRYVSIRSLVSVRNNTEFTLDLCLKLRATNADTKSESGERKMAQYDGSKLATEELFESQNYSTTNGWFACSNFEEELSRVDLPSGLEWIDEWHVDNTSANTVDGWVYAPDYESLKWPVSYSSPEYVNRARQRRWTRNKRHVAEGLKSQIMIGSLKPGETIPIPLPCLDQSASYLLYLKPVIIEATNQYSWSSVMDISSQSQDLERSGEIREVCVSNLTESEKLLCCTEISESSSNSSHGLWFCLSIQATEIAKDTQFNSILDWTVVVKPPVSIANYLPLAAEISLLEMQASGHFLSCYRGVSGPGESVRVYDADIRNPLYFSLLPQKGWLPLHEAVLVSHPNSSPSKTINLRSSVSGRIVQIIIEQNNSNEVPLQPKIIKVYSPYWLGVARCPALSFRLVDVNARKMKKNPLSFHTKKSEEVILEEITEEDIHEGYTLASALNFKSLGLSASIGHSGEENFGPVKDLSPLGDMDGSLDIFAYNADGKCMQLFVSTKPSPYQSVPTKVISIRPFMTFTNRVGQNMFLKFSSEDEPKTLRVSDARVSFVHNKTQGPHLIQVRLHDTDWTFPIQIVKEDTITLVLTKHNGTRIFVRAEIRGYEEGSRFIIVFRLGSANGPIRRVTLTAFGRWTSGKGHSSGAHLPGRVASTDLIVPDTKLSICEKHTVGLIILIENRTKGSIIRFRQTGFGDDAWIKLQPLSTVNFSWEDPYGQKNIDAEFYTGIHTGVYKVDLDKAGSSSIDDNCGFFIHVANIGDIKVARFMNRHYTNSHERSGAPMLGGNWGNTDIHAKTTEQGSPLEIILELGVVGVSVMDHRPRELAYLYMEKFFISYSTGYDGGTTSRFKLILGYMQLDNQLPLTVMPVLLAPDQTPDVQHPVFKMTITIRNESLDGLQIYPYVYIRVIDKIWRLNIHEPIIWAFVDFFNNIQLDRIPQTSGVTQVDPEIRVDLIDISEVRLKIALETAPAQRPHGLLGVWGPVLSAVGNAFKIQVHLRKVTHKDRFLRKSSVVSAIGNRLWRDLIHNPLHLIFSVDVLGMTSSTLASLSKGFAELSTDGQFLQLRSKQVWSRRITGVGDGFVQGTEALAQGVVFGVSGVVRKPVESARQNGVLGLAHGLGQAFLGFIVQPMSGALDFFSLTVDGIGASCSRCFEIINSKTNFQRIRNPRAFHSDNILREYSEREALGQMILYLAEASRNLGCTEIFKEPSKFAWSDCYEDYFVVPYQRIVLVTNRRVMLLQCVAPDEMDKKPCKIIWDAPWEEVMALELAKAGYPSPSHLIIHLKTFRRGESFVRVIKCSTEQLSEDREPQAVRICSVACKMWMAHKNNEKQVPSSQRQGYSGSTSSEQKFVEHSVNFSRIWSSEREPKGRCTFCRKQSLGSDKICSIWRPVCPDGYVSVGDIARPGCHPPNVAAIYNNCDKLFASPVGYDLVWRNCIDDYKNPVSIWHPRAPEGYVSLGCVAVPYFAEPELDYVYCVAESLCEETSLEEQKIWSAPDSYPWGCHIYQSNSDALHFIALRQPREETEWKPKRVLDNPQLHSCADVSN</sequence>
<dbReference type="InterPro" id="IPR001849">
    <property type="entry name" value="PH_domain"/>
</dbReference>
<evidence type="ECO:0000313" key="7">
    <source>
        <dbReference type="EMBL" id="KAG6399225.1"/>
    </source>
</evidence>
<dbReference type="Pfam" id="PF25033">
    <property type="entry name" value="VPS13_M"/>
    <property type="match status" value="1"/>
</dbReference>
<dbReference type="PROSITE" id="PS50003">
    <property type="entry name" value="PH_DOMAIN"/>
    <property type="match status" value="1"/>
</dbReference>
<organism evidence="7">
    <name type="scientific">Salvia splendens</name>
    <name type="common">Scarlet sage</name>
    <dbReference type="NCBI Taxonomy" id="180675"/>
    <lineage>
        <taxon>Eukaryota</taxon>
        <taxon>Viridiplantae</taxon>
        <taxon>Streptophyta</taxon>
        <taxon>Embryophyta</taxon>
        <taxon>Tracheophyta</taxon>
        <taxon>Spermatophyta</taxon>
        <taxon>Magnoliopsida</taxon>
        <taxon>eudicotyledons</taxon>
        <taxon>Gunneridae</taxon>
        <taxon>Pentapetalae</taxon>
        <taxon>asterids</taxon>
        <taxon>lamiids</taxon>
        <taxon>Lamiales</taxon>
        <taxon>Lamiaceae</taxon>
        <taxon>Nepetoideae</taxon>
        <taxon>Mentheae</taxon>
        <taxon>Salviinae</taxon>
        <taxon>Salvia</taxon>
        <taxon>Salvia subgen. Calosphace</taxon>
        <taxon>core Calosphace</taxon>
    </lineage>
</organism>
<keyword evidence="4" id="KW-0175">Coiled coil</keyword>
<dbReference type="InterPro" id="IPR009291">
    <property type="entry name" value="Vps62"/>
</dbReference>
<dbReference type="PANTHER" id="PTHR16166:SF137">
    <property type="entry name" value="PLECKSTRIN HOMOLOGY (PH) DOMAIN-CONTAINING PROTEIN"/>
    <property type="match status" value="1"/>
</dbReference>
<accession>A0A8X8WP95</accession>
<keyword evidence="2" id="KW-0813">Transport</keyword>